<evidence type="ECO:0000313" key="7">
    <source>
        <dbReference type="Proteomes" id="UP000663866"/>
    </source>
</evidence>
<dbReference type="EMBL" id="CAJNRG010001265">
    <property type="protein sequence ID" value="CAF2031347.1"/>
    <property type="molecule type" value="Genomic_DNA"/>
</dbReference>
<dbReference type="EMBL" id="CAJOBG010003218">
    <property type="protein sequence ID" value="CAF4052042.1"/>
    <property type="molecule type" value="Genomic_DNA"/>
</dbReference>
<gene>
    <name evidence="4" type="ORF">OVN521_LOCUS18056</name>
    <name evidence="5" type="ORF">UXM345_LOCUS22398</name>
    <name evidence="3" type="ORF">WKI299_LOCUS12972</name>
    <name evidence="2" type="ORF">XDN619_LOCUS5089</name>
</gene>
<organism evidence="5 6">
    <name type="scientific">Rotaria magnacalcarata</name>
    <dbReference type="NCBI Taxonomy" id="392030"/>
    <lineage>
        <taxon>Eukaryota</taxon>
        <taxon>Metazoa</taxon>
        <taxon>Spiralia</taxon>
        <taxon>Gnathifera</taxon>
        <taxon>Rotifera</taxon>
        <taxon>Eurotatoria</taxon>
        <taxon>Bdelloidea</taxon>
        <taxon>Philodinida</taxon>
        <taxon>Philodinidae</taxon>
        <taxon>Rotaria</taxon>
    </lineage>
</organism>
<evidence type="ECO:0000313" key="5">
    <source>
        <dbReference type="EMBL" id="CAF4103779.1"/>
    </source>
</evidence>
<name>A0A819UIN6_9BILA</name>
<dbReference type="AlphaFoldDB" id="A0A819UIN6"/>
<dbReference type="EMBL" id="CAJNRF010004952">
    <property type="protein sequence ID" value="CAF2065717.1"/>
    <property type="molecule type" value="Genomic_DNA"/>
</dbReference>
<accession>A0A819UIN6</accession>
<dbReference type="Proteomes" id="UP000663856">
    <property type="component" value="Unassembled WGS sequence"/>
</dbReference>
<dbReference type="Proteomes" id="UP000663842">
    <property type="component" value="Unassembled WGS sequence"/>
</dbReference>
<evidence type="ECO:0000313" key="3">
    <source>
        <dbReference type="EMBL" id="CAF2065717.1"/>
    </source>
</evidence>
<comment type="caution">
    <text evidence="5">The sequence shown here is derived from an EMBL/GenBank/DDBJ whole genome shotgun (WGS) entry which is preliminary data.</text>
</comment>
<evidence type="ECO:0000313" key="6">
    <source>
        <dbReference type="Proteomes" id="UP000663842"/>
    </source>
</evidence>
<keyword evidence="7" id="KW-1185">Reference proteome</keyword>
<sequence length="98" mass="11366">MSSHQDEVLALLIAYNSQIKSTVKKLSEGNNKKEQLELMKQQLKIKLITSNKKDFDLVNKDLQLLNLDMFAVNSEISTALKLLEELQKEYETKIDHFQ</sequence>
<evidence type="ECO:0000313" key="2">
    <source>
        <dbReference type="EMBL" id="CAF2031347.1"/>
    </source>
</evidence>
<evidence type="ECO:0000256" key="1">
    <source>
        <dbReference type="SAM" id="Coils"/>
    </source>
</evidence>
<dbReference type="Proteomes" id="UP000663866">
    <property type="component" value="Unassembled WGS sequence"/>
</dbReference>
<keyword evidence="1" id="KW-0175">Coiled coil</keyword>
<protein>
    <submittedName>
        <fullName evidence="5">Uncharacterized protein</fullName>
    </submittedName>
</protein>
<dbReference type="EMBL" id="CAJOBF010003684">
    <property type="protein sequence ID" value="CAF4103779.1"/>
    <property type="molecule type" value="Genomic_DNA"/>
</dbReference>
<evidence type="ECO:0000313" key="4">
    <source>
        <dbReference type="EMBL" id="CAF4052042.1"/>
    </source>
</evidence>
<feature type="coiled-coil region" evidence="1">
    <location>
        <begin position="26"/>
        <end position="53"/>
    </location>
</feature>
<dbReference type="Proteomes" id="UP000663887">
    <property type="component" value="Unassembled WGS sequence"/>
</dbReference>
<proteinExistence type="predicted"/>
<reference evidence="5" key="1">
    <citation type="submission" date="2021-02" db="EMBL/GenBank/DDBJ databases">
        <authorList>
            <person name="Nowell W R."/>
        </authorList>
    </citation>
    <scope>NUCLEOTIDE SEQUENCE</scope>
</reference>